<keyword evidence="8" id="KW-0812">Transmembrane</keyword>
<keyword evidence="4 6" id="KW-0479">Metal-binding</keyword>
<dbReference type="PANTHER" id="PTHR24305:SF210">
    <property type="entry name" value="CYTOCHROME P450 MONOOXYGENASE ASQL-RELATED"/>
    <property type="match status" value="1"/>
</dbReference>
<organism evidence="9 10">
    <name type="scientific">Rhizodiscina lignyota</name>
    <dbReference type="NCBI Taxonomy" id="1504668"/>
    <lineage>
        <taxon>Eukaryota</taxon>
        <taxon>Fungi</taxon>
        <taxon>Dikarya</taxon>
        <taxon>Ascomycota</taxon>
        <taxon>Pezizomycotina</taxon>
        <taxon>Dothideomycetes</taxon>
        <taxon>Pleosporomycetidae</taxon>
        <taxon>Aulographales</taxon>
        <taxon>Rhizodiscinaceae</taxon>
        <taxon>Rhizodiscina</taxon>
    </lineage>
</organism>
<dbReference type="PRINTS" id="PR00463">
    <property type="entry name" value="EP450I"/>
</dbReference>
<evidence type="ECO:0000256" key="1">
    <source>
        <dbReference type="ARBA" id="ARBA00001971"/>
    </source>
</evidence>
<comment type="cofactor">
    <cofactor evidence="1 6">
        <name>heme</name>
        <dbReference type="ChEBI" id="CHEBI:30413"/>
    </cofactor>
</comment>
<dbReference type="Gene3D" id="1.10.630.10">
    <property type="entry name" value="Cytochrome P450"/>
    <property type="match status" value="1"/>
</dbReference>
<comment type="caution">
    <text evidence="9">The sequence shown here is derived from an EMBL/GenBank/DDBJ whole genome shotgun (WGS) entry which is preliminary data.</text>
</comment>
<evidence type="ECO:0000256" key="5">
    <source>
        <dbReference type="ARBA" id="ARBA00023004"/>
    </source>
</evidence>
<dbReference type="SUPFAM" id="SSF48264">
    <property type="entry name" value="Cytochrome P450"/>
    <property type="match status" value="1"/>
</dbReference>
<feature type="transmembrane region" description="Helical" evidence="8">
    <location>
        <begin position="12"/>
        <end position="32"/>
    </location>
</feature>
<dbReference type="InterPro" id="IPR001128">
    <property type="entry name" value="Cyt_P450"/>
</dbReference>
<dbReference type="GO" id="GO:0020037">
    <property type="term" value="F:heme binding"/>
    <property type="evidence" value="ECO:0007669"/>
    <property type="project" value="InterPro"/>
</dbReference>
<gene>
    <name evidence="9" type="ORF">NA57DRAFT_68666</name>
</gene>
<dbReference type="AlphaFoldDB" id="A0A9P4I6F9"/>
<dbReference type="OrthoDB" id="1470350at2759"/>
<dbReference type="GO" id="GO:0005506">
    <property type="term" value="F:iron ion binding"/>
    <property type="evidence" value="ECO:0007669"/>
    <property type="project" value="InterPro"/>
</dbReference>
<dbReference type="InterPro" id="IPR036396">
    <property type="entry name" value="Cyt_P450_sf"/>
</dbReference>
<accession>A0A9P4I6F9</accession>
<dbReference type="PROSITE" id="PS00086">
    <property type="entry name" value="CYTOCHROME_P450"/>
    <property type="match status" value="1"/>
</dbReference>
<dbReference type="GO" id="GO:0004497">
    <property type="term" value="F:monooxygenase activity"/>
    <property type="evidence" value="ECO:0007669"/>
    <property type="project" value="UniProtKB-KW"/>
</dbReference>
<dbReference type="Pfam" id="PF00067">
    <property type="entry name" value="p450"/>
    <property type="match status" value="1"/>
</dbReference>
<keyword evidence="8" id="KW-1133">Transmembrane helix</keyword>
<protein>
    <submittedName>
        <fullName evidence="9">Cytochrome P450</fullName>
    </submittedName>
</protein>
<proteinExistence type="inferred from homology"/>
<keyword evidence="10" id="KW-1185">Reference proteome</keyword>
<name>A0A9P4I6F9_9PEZI</name>
<dbReference type="EMBL" id="ML978135">
    <property type="protein sequence ID" value="KAF2094042.1"/>
    <property type="molecule type" value="Genomic_DNA"/>
</dbReference>
<evidence type="ECO:0000313" key="10">
    <source>
        <dbReference type="Proteomes" id="UP000799772"/>
    </source>
</evidence>
<reference evidence="9" key="1">
    <citation type="journal article" date="2020" name="Stud. Mycol.">
        <title>101 Dothideomycetes genomes: a test case for predicting lifestyles and emergence of pathogens.</title>
        <authorList>
            <person name="Haridas S."/>
            <person name="Albert R."/>
            <person name="Binder M."/>
            <person name="Bloem J."/>
            <person name="Labutti K."/>
            <person name="Salamov A."/>
            <person name="Andreopoulos B."/>
            <person name="Baker S."/>
            <person name="Barry K."/>
            <person name="Bills G."/>
            <person name="Bluhm B."/>
            <person name="Cannon C."/>
            <person name="Castanera R."/>
            <person name="Culley D."/>
            <person name="Daum C."/>
            <person name="Ezra D."/>
            <person name="Gonzalez J."/>
            <person name="Henrissat B."/>
            <person name="Kuo A."/>
            <person name="Liang C."/>
            <person name="Lipzen A."/>
            <person name="Lutzoni F."/>
            <person name="Magnuson J."/>
            <person name="Mondo S."/>
            <person name="Nolan M."/>
            <person name="Ohm R."/>
            <person name="Pangilinan J."/>
            <person name="Park H.-J."/>
            <person name="Ramirez L."/>
            <person name="Alfaro M."/>
            <person name="Sun H."/>
            <person name="Tritt A."/>
            <person name="Yoshinaga Y."/>
            <person name="Zwiers L.-H."/>
            <person name="Turgeon B."/>
            <person name="Goodwin S."/>
            <person name="Spatafora J."/>
            <person name="Crous P."/>
            <person name="Grigoriev I."/>
        </authorList>
    </citation>
    <scope>NUCLEOTIDE SEQUENCE</scope>
    <source>
        <strain evidence="9">CBS 133067</strain>
    </source>
</reference>
<dbReference type="Proteomes" id="UP000799772">
    <property type="component" value="Unassembled WGS sequence"/>
</dbReference>
<keyword evidence="7" id="KW-0560">Oxidoreductase</keyword>
<evidence type="ECO:0000256" key="3">
    <source>
        <dbReference type="ARBA" id="ARBA00022617"/>
    </source>
</evidence>
<comment type="similarity">
    <text evidence="2 7">Belongs to the cytochrome P450 family.</text>
</comment>
<keyword evidence="7" id="KW-0503">Monooxygenase</keyword>
<sequence length="507" mass="57737">MALILNEPVLIFRISILLTFILVSYLIGIVVYRRYFHPLAKYPGPFWNSVSALPAALSLLRGRFPFENKLNHEKYGPVFRLAPNELTFSSAQSTSDIYGFRAGHQNMKKSPLHTGPVKVGNTTTLQYVPDDADHGRQRRALSHSFSQQALMEQEPIVQDYMSKVVFHFRQLARQKRTFNICDWFNYFTFDTMGDLAFGESFGCLDRGEYQEWVNMLFQTVKDGALIQATRRIAGTGTWLQRFLQNCIPNMGKAGAYHVQHTREKVLNRLQAQEVDHRDFIWYILRQQEKFDLKQDEIIANSGLFIVAGSETTASALSGLIARLIWNPLCYDKLTTEIRSAFETEDGITFKAVINLPYLNACIEEILRVHPAVPAGPPRTVPPGGDFIDGLWVPGGTTVSVGQWSSCHDPANFRNPDEFVPERWIEAAYNTDVKKALQPFSVGPRNCIGRNLAYMEMRVMIARLFWNFDIVSVDGAPLWDPSGEMKYKKAFMVWEKSVIMVNLVDLRG</sequence>
<evidence type="ECO:0000256" key="4">
    <source>
        <dbReference type="ARBA" id="ARBA00022723"/>
    </source>
</evidence>
<dbReference type="PRINTS" id="PR00385">
    <property type="entry name" value="P450"/>
</dbReference>
<dbReference type="InterPro" id="IPR050121">
    <property type="entry name" value="Cytochrome_P450_monoxygenase"/>
</dbReference>
<keyword evidence="3 6" id="KW-0349">Heme</keyword>
<evidence type="ECO:0000256" key="6">
    <source>
        <dbReference type="PIRSR" id="PIRSR602401-1"/>
    </source>
</evidence>
<keyword evidence="5 6" id="KW-0408">Iron</keyword>
<evidence type="ECO:0000256" key="7">
    <source>
        <dbReference type="RuleBase" id="RU000461"/>
    </source>
</evidence>
<dbReference type="InterPro" id="IPR017972">
    <property type="entry name" value="Cyt_P450_CS"/>
</dbReference>
<feature type="binding site" description="axial binding residue" evidence="6">
    <location>
        <position position="446"/>
    </location>
    <ligand>
        <name>heme</name>
        <dbReference type="ChEBI" id="CHEBI:30413"/>
    </ligand>
    <ligandPart>
        <name>Fe</name>
        <dbReference type="ChEBI" id="CHEBI:18248"/>
    </ligandPart>
</feature>
<evidence type="ECO:0000313" key="9">
    <source>
        <dbReference type="EMBL" id="KAF2094042.1"/>
    </source>
</evidence>
<evidence type="ECO:0000256" key="8">
    <source>
        <dbReference type="SAM" id="Phobius"/>
    </source>
</evidence>
<keyword evidence="8" id="KW-0472">Membrane</keyword>
<dbReference type="InterPro" id="IPR002401">
    <property type="entry name" value="Cyt_P450_E_grp-I"/>
</dbReference>
<evidence type="ECO:0000256" key="2">
    <source>
        <dbReference type="ARBA" id="ARBA00010617"/>
    </source>
</evidence>
<dbReference type="GO" id="GO:0016705">
    <property type="term" value="F:oxidoreductase activity, acting on paired donors, with incorporation or reduction of molecular oxygen"/>
    <property type="evidence" value="ECO:0007669"/>
    <property type="project" value="InterPro"/>
</dbReference>
<dbReference type="PANTHER" id="PTHR24305">
    <property type="entry name" value="CYTOCHROME P450"/>
    <property type="match status" value="1"/>
</dbReference>
<dbReference type="CDD" id="cd11058">
    <property type="entry name" value="CYP60B-like"/>
    <property type="match status" value="1"/>
</dbReference>